<comment type="similarity">
    <text evidence="1 10">Belongs to the RNA polymerase subunit omega family.</text>
</comment>
<dbReference type="SUPFAM" id="SSF63562">
    <property type="entry name" value="RPB6/omega subunit-like"/>
    <property type="match status" value="1"/>
</dbReference>
<protein>
    <recommendedName>
        <fullName evidence="3 10">DNA-directed RNA polymerase subunit omega</fullName>
        <shortName evidence="10">RNAP omega subunit</shortName>
        <ecNumber evidence="2 10">2.7.7.6</ecNumber>
    </recommendedName>
    <alternativeName>
        <fullName evidence="10">RNA polymerase omega subunit</fullName>
    </alternativeName>
    <alternativeName>
        <fullName evidence="8 10">Transcriptase subunit omega</fullName>
    </alternativeName>
</protein>
<dbReference type="InterPro" id="IPR003716">
    <property type="entry name" value="DNA-dir_RNA_pol_omega"/>
</dbReference>
<evidence type="ECO:0000256" key="10">
    <source>
        <dbReference type="HAMAP-Rule" id="MF_00366"/>
    </source>
</evidence>
<comment type="subunit">
    <text evidence="10">The RNAP catalytic core consists of 2 alpha, 1 beta, 1 beta' and 1 omega subunit. When a sigma factor is associated with the core the holoenzyme is formed, which can initiate transcription.</text>
</comment>
<gene>
    <name evidence="10" type="primary">rpoZ</name>
    <name evidence="11" type="ORF">GW534_00360</name>
</gene>
<organism evidence="11 12">
    <name type="scientific">Pallidibacillus pasinlerensis</name>
    <dbReference type="NCBI Taxonomy" id="2703818"/>
    <lineage>
        <taxon>Bacteria</taxon>
        <taxon>Bacillati</taxon>
        <taxon>Bacillota</taxon>
        <taxon>Bacilli</taxon>
        <taxon>Bacillales</taxon>
        <taxon>Bacillaceae</taxon>
        <taxon>Pallidibacillus</taxon>
    </lineage>
</organism>
<comment type="function">
    <text evidence="10">Promotes RNA polymerase assembly. Latches the N- and C-terminal regions of the beta' subunit thereby facilitating its interaction with the beta and alpha subunits.</text>
</comment>
<dbReference type="PANTHER" id="PTHR34476">
    <property type="entry name" value="DNA-DIRECTED RNA POLYMERASE SUBUNIT OMEGA"/>
    <property type="match status" value="1"/>
</dbReference>
<proteinExistence type="inferred from homology"/>
<evidence type="ECO:0000256" key="1">
    <source>
        <dbReference type="ARBA" id="ARBA00006711"/>
    </source>
</evidence>
<evidence type="ECO:0000256" key="5">
    <source>
        <dbReference type="ARBA" id="ARBA00022679"/>
    </source>
</evidence>
<sequence length="77" mass="8828">MLYPSIDSLLEKVPSKYLLVTLGAQRARELKDKENYQLEDYKSHKDVGKALEEVNEGLVQLAYEEEVNAKAVETEQE</sequence>
<keyword evidence="5 10" id="KW-0808">Transferase</keyword>
<reference evidence="11 12" key="1">
    <citation type="submission" date="2020-01" db="EMBL/GenBank/DDBJ databases">
        <title>A novel Bacillus sp. from Pasinler.</title>
        <authorList>
            <person name="Adiguzel A."/>
            <person name="Ay H."/>
            <person name="Baltaci M.O."/>
        </authorList>
    </citation>
    <scope>NUCLEOTIDE SEQUENCE [LARGE SCALE GENOMIC DNA]</scope>
    <source>
        <strain evidence="11 12">P1</strain>
    </source>
</reference>
<keyword evidence="4 10" id="KW-0240">DNA-directed RNA polymerase</keyword>
<evidence type="ECO:0000256" key="2">
    <source>
        <dbReference type="ARBA" id="ARBA00012418"/>
    </source>
</evidence>
<evidence type="ECO:0000256" key="7">
    <source>
        <dbReference type="ARBA" id="ARBA00023163"/>
    </source>
</evidence>
<dbReference type="Proteomes" id="UP000743899">
    <property type="component" value="Unassembled WGS sequence"/>
</dbReference>
<accession>A0ABW9ZYG9</accession>
<dbReference type="GO" id="GO:0003899">
    <property type="term" value="F:DNA-directed RNA polymerase activity"/>
    <property type="evidence" value="ECO:0007669"/>
    <property type="project" value="UniProtKB-EC"/>
</dbReference>
<evidence type="ECO:0000313" key="12">
    <source>
        <dbReference type="Proteomes" id="UP000743899"/>
    </source>
</evidence>
<evidence type="ECO:0000313" key="11">
    <source>
        <dbReference type="EMBL" id="NCU16227.1"/>
    </source>
</evidence>
<evidence type="ECO:0000256" key="6">
    <source>
        <dbReference type="ARBA" id="ARBA00022695"/>
    </source>
</evidence>
<dbReference type="Gene3D" id="3.90.940.10">
    <property type="match status" value="1"/>
</dbReference>
<dbReference type="EMBL" id="JAACYS010000001">
    <property type="protein sequence ID" value="NCU16227.1"/>
    <property type="molecule type" value="Genomic_DNA"/>
</dbReference>
<comment type="catalytic activity">
    <reaction evidence="9 10">
        <text>RNA(n) + a ribonucleoside 5'-triphosphate = RNA(n+1) + diphosphate</text>
        <dbReference type="Rhea" id="RHEA:21248"/>
        <dbReference type="Rhea" id="RHEA-COMP:14527"/>
        <dbReference type="Rhea" id="RHEA-COMP:17342"/>
        <dbReference type="ChEBI" id="CHEBI:33019"/>
        <dbReference type="ChEBI" id="CHEBI:61557"/>
        <dbReference type="ChEBI" id="CHEBI:140395"/>
        <dbReference type="EC" id="2.7.7.6"/>
    </reaction>
</comment>
<evidence type="ECO:0000256" key="8">
    <source>
        <dbReference type="ARBA" id="ARBA00029924"/>
    </source>
</evidence>
<dbReference type="EC" id="2.7.7.6" evidence="2 10"/>
<dbReference type="InterPro" id="IPR036161">
    <property type="entry name" value="RPB6/omega-like_sf"/>
</dbReference>
<evidence type="ECO:0000256" key="9">
    <source>
        <dbReference type="ARBA" id="ARBA00048552"/>
    </source>
</evidence>
<dbReference type="PANTHER" id="PTHR34476:SF1">
    <property type="entry name" value="DNA-DIRECTED RNA POLYMERASE SUBUNIT OMEGA"/>
    <property type="match status" value="1"/>
</dbReference>
<keyword evidence="12" id="KW-1185">Reference proteome</keyword>
<dbReference type="HAMAP" id="MF_00366">
    <property type="entry name" value="RNApol_bact_RpoZ"/>
    <property type="match status" value="1"/>
</dbReference>
<dbReference type="GO" id="GO:0000428">
    <property type="term" value="C:DNA-directed RNA polymerase complex"/>
    <property type="evidence" value="ECO:0007669"/>
    <property type="project" value="UniProtKB-KW"/>
</dbReference>
<evidence type="ECO:0000256" key="3">
    <source>
        <dbReference type="ARBA" id="ARBA00013725"/>
    </source>
</evidence>
<dbReference type="SMART" id="SM01409">
    <property type="entry name" value="RNA_pol_Rpb6"/>
    <property type="match status" value="1"/>
</dbReference>
<dbReference type="InterPro" id="IPR006110">
    <property type="entry name" value="Pol_omega/Rpo6/RPB6"/>
</dbReference>
<dbReference type="Pfam" id="PF01192">
    <property type="entry name" value="RNA_pol_Rpb6"/>
    <property type="match status" value="1"/>
</dbReference>
<evidence type="ECO:0000256" key="4">
    <source>
        <dbReference type="ARBA" id="ARBA00022478"/>
    </source>
</evidence>
<dbReference type="RefSeq" id="WP_161919061.1">
    <property type="nucleotide sequence ID" value="NZ_JAACYS010000001.1"/>
</dbReference>
<keyword evidence="7 10" id="KW-0804">Transcription</keyword>
<dbReference type="NCBIfam" id="TIGR00690">
    <property type="entry name" value="rpoZ"/>
    <property type="match status" value="1"/>
</dbReference>
<comment type="caution">
    <text evidence="11">The sequence shown here is derived from an EMBL/GenBank/DDBJ whole genome shotgun (WGS) entry which is preliminary data.</text>
</comment>
<keyword evidence="6 10" id="KW-0548">Nucleotidyltransferase</keyword>
<name>A0ABW9ZYG9_9BACI</name>